<reference evidence="2" key="1">
    <citation type="journal article" date="2015" name="ISME J.">
        <title>Draft Genome Sequence of Streptomyces incarnatus NRRL8089, which Produces the Nucleoside Antibiotic Sinefungin.</title>
        <authorList>
            <person name="Oshima K."/>
            <person name="Hattori M."/>
            <person name="Shimizu H."/>
            <person name="Fukuda K."/>
            <person name="Nemoto M."/>
            <person name="Inagaki K."/>
            <person name="Tamura T."/>
        </authorList>
    </citation>
    <scope>NUCLEOTIDE SEQUENCE</scope>
    <source>
        <strain evidence="2">FACHB-1375</strain>
    </source>
</reference>
<dbReference type="EMBL" id="JACJPW010000004">
    <property type="protein sequence ID" value="MBD2180054.1"/>
    <property type="molecule type" value="Genomic_DNA"/>
</dbReference>
<evidence type="ECO:0000313" key="3">
    <source>
        <dbReference type="Proteomes" id="UP000641646"/>
    </source>
</evidence>
<sequence>MQLTTTKHKKLFRFLSFASIAFGFLPNSAIASYQNLSADFTGAKWQAVPDTGSEPIYIDTNSIKLDESQSVITYDLIQPDGTYGRIETDCVTNKQRSIRQGSFESKTKASFVSLPNATWQNIETDSLQATISGYVCSLGNRIEPATEEAFYNTKVRLLEQITQGCQETKKTQGNITYQICTINGQPVQASEVITEAGDGLGFWFENNKVRAIRFFHNSDLVIFDDNGRLEVVFSDDGKMQTNFTETERKELEATAKNGYRDIFQVFKI</sequence>
<comment type="caution">
    <text evidence="2">The sequence shown here is derived from an EMBL/GenBank/DDBJ whole genome shotgun (WGS) entry which is preliminary data.</text>
</comment>
<dbReference type="RefSeq" id="WP_190461859.1">
    <property type="nucleotide sequence ID" value="NZ_JACJPW010000004.1"/>
</dbReference>
<keyword evidence="3" id="KW-1185">Reference proteome</keyword>
<accession>A0A926ZEW5</accession>
<dbReference type="AlphaFoldDB" id="A0A926ZEW5"/>
<gene>
    <name evidence="2" type="ORF">H6G03_02810</name>
</gene>
<dbReference type="Proteomes" id="UP000641646">
    <property type="component" value="Unassembled WGS sequence"/>
</dbReference>
<proteinExistence type="predicted"/>
<keyword evidence="1" id="KW-0732">Signal</keyword>
<feature type="signal peptide" evidence="1">
    <location>
        <begin position="1"/>
        <end position="31"/>
    </location>
</feature>
<feature type="chain" id="PRO_5037978282" evidence="1">
    <location>
        <begin position="32"/>
        <end position="268"/>
    </location>
</feature>
<organism evidence="2 3">
    <name type="scientific">Aerosakkonema funiforme FACHB-1375</name>
    <dbReference type="NCBI Taxonomy" id="2949571"/>
    <lineage>
        <taxon>Bacteria</taxon>
        <taxon>Bacillati</taxon>
        <taxon>Cyanobacteriota</taxon>
        <taxon>Cyanophyceae</taxon>
        <taxon>Oscillatoriophycideae</taxon>
        <taxon>Aerosakkonematales</taxon>
        <taxon>Aerosakkonemataceae</taxon>
        <taxon>Aerosakkonema</taxon>
    </lineage>
</organism>
<evidence type="ECO:0000313" key="2">
    <source>
        <dbReference type="EMBL" id="MBD2180054.1"/>
    </source>
</evidence>
<name>A0A926ZEW5_9CYAN</name>
<evidence type="ECO:0000256" key="1">
    <source>
        <dbReference type="SAM" id="SignalP"/>
    </source>
</evidence>
<protein>
    <submittedName>
        <fullName evidence="2">Uncharacterized protein</fullName>
    </submittedName>
</protein>
<reference evidence="2" key="2">
    <citation type="submission" date="2020-08" db="EMBL/GenBank/DDBJ databases">
        <authorList>
            <person name="Chen M."/>
            <person name="Teng W."/>
            <person name="Zhao L."/>
            <person name="Hu C."/>
            <person name="Zhou Y."/>
            <person name="Han B."/>
            <person name="Song L."/>
            <person name="Shu W."/>
        </authorList>
    </citation>
    <scope>NUCLEOTIDE SEQUENCE</scope>
    <source>
        <strain evidence="2">FACHB-1375</strain>
    </source>
</reference>